<dbReference type="EMBL" id="CP149782">
    <property type="protein sequence ID" value="WYF44012.1"/>
    <property type="molecule type" value="Genomic_DNA"/>
</dbReference>
<dbReference type="GO" id="GO:0016747">
    <property type="term" value="F:acyltransferase activity, transferring groups other than amino-acyl groups"/>
    <property type="evidence" value="ECO:0007669"/>
    <property type="project" value="InterPro"/>
</dbReference>
<protein>
    <submittedName>
        <fullName evidence="4">GNAT family N-acetyltransferase</fullName>
    </submittedName>
</protein>
<dbReference type="RefSeq" id="WP_339095184.1">
    <property type="nucleotide sequence ID" value="NZ_CP149782.1"/>
</dbReference>
<dbReference type="Gene3D" id="3.40.630.30">
    <property type="match status" value="1"/>
</dbReference>
<proteinExistence type="predicted"/>
<dbReference type="InterPro" id="IPR050832">
    <property type="entry name" value="Bact_Acetyltransf"/>
</dbReference>
<dbReference type="PROSITE" id="PS51186">
    <property type="entry name" value="GNAT"/>
    <property type="match status" value="1"/>
</dbReference>
<dbReference type="SUPFAM" id="SSF55729">
    <property type="entry name" value="Acyl-CoA N-acyltransferases (Nat)"/>
    <property type="match status" value="1"/>
</dbReference>
<organism evidence="4">
    <name type="scientific">Deinococcus sp. VB142</name>
    <dbReference type="NCBI Taxonomy" id="3112952"/>
    <lineage>
        <taxon>Bacteria</taxon>
        <taxon>Thermotogati</taxon>
        <taxon>Deinococcota</taxon>
        <taxon>Deinococci</taxon>
        <taxon>Deinococcales</taxon>
        <taxon>Deinococcaceae</taxon>
        <taxon>Deinococcus</taxon>
    </lineage>
</organism>
<dbReference type="InterPro" id="IPR000182">
    <property type="entry name" value="GNAT_dom"/>
</dbReference>
<feature type="domain" description="N-acetyltransferase" evidence="3">
    <location>
        <begin position="1"/>
        <end position="145"/>
    </location>
</feature>
<dbReference type="Pfam" id="PF00583">
    <property type="entry name" value="Acetyltransf_1"/>
    <property type="match status" value="1"/>
</dbReference>
<accession>A0AAU6Q0Z0</accession>
<evidence type="ECO:0000259" key="3">
    <source>
        <dbReference type="PROSITE" id="PS51186"/>
    </source>
</evidence>
<evidence type="ECO:0000256" key="2">
    <source>
        <dbReference type="ARBA" id="ARBA00023315"/>
    </source>
</evidence>
<keyword evidence="2" id="KW-0012">Acyltransferase</keyword>
<gene>
    <name evidence="4" type="ORF">WDJ50_11410</name>
</gene>
<dbReference type="InterPro" id="IPR016181">
    <property type="entry name" value="Acyl_CoA_acyltransferase"/>
</dbReference>
<dbReference type="CDD" id="cd04301">
    <property type="entry name" value="NAT_SF"/>
    <property type="match status" value="1"/>
</dbReference>
<evidence type="ECO:0000256" key="1">
    <source>
        <dbReference type="ARBA" id="ARBA00022679"/>
    </source>
</evidence>
<dbReference type="PANTHER" id="PTHR43877">
    <property type="entry name" value="AMINOALKYLPHOSPHONATE N-ACETYLTRANSFERASE-RELATED-RELATED"/>
    <property type="match status" value="1"/>
</dbReference>
<dbReference type="AlphaFoldDB" id="A0AAU6Q0Z0"/>
<evidence type="ECO:0000313" key="4">
    <source>
        <dbReference type="EMBL" id="WYF44012.1"/>
    </source>
</evidence>
<name>A0AAU6Q0Z0_9DEIO</name>
<reference evidence="4" key="1">
    <citation type="submission" date="2024-03" db="EMBL/GenBank/DDBJ databases">
        <title>Deinococcus weizhi sp. nov., isolated from human skin.</title>
        <authorList>
            <person name="Wei Z."/>
            <person name="Tian F."/>
            <person name="Yang C."/>
            <person name="Xin L.T."/>
            <person name="Wen Z.J."/>
            <person name="Lan K.C."/>
            <person name="Yu L."/>
            <person name="Zhe W."/>
            <person name="Dan F.D."/>
            <person name="Jun W."/>
            <person name="Rui Z."/>
            <person name="Yong X.J."/>
            <person name="Ting Y."/>
            <person name="Wei X."/>
            <person name="Xu Z.G."/>
            <person name="Xin Z."/>
            <person name="Dong F.G."/>
            <person name="Ni X.M."/>
            <person name="Zheng M.G."/>
            <person name="Chun Y."/>
            <person name="Qian W.X."/>
        </authorList>
    </citation>
    <scope>NUCLEOTIDE SEQUENCE</scope>
    <source>
        <strain evidence="4">VB142</strain>
    </source>
</reference>
<keyword evidence="1" id="KW-0808">Transferase</keyword>
<sequence>MLIRPATPAGAASIAFHRYPAEADAPERPVYAEWVRGKVQAGEYLGLLALHGEAVVAGAGLVLLDWGPTRGNPEPLRARLVNVWTHENHRRQGLARRLVTDLLAQAKARGIGTLSLGSTEMARPLYGSLGFKPYPHEMLLKLEER</sequence>